<reference evidence="3 4" key="1">
    <citation type="submission" date="2017-12" db="EMBL/GenBank/DDBJ databases">
        <title>High-resolution comparative analysis of great ape genomes.</title>
        <authorList>
            <person name="Pollen A."/>
            <person name="Hastie A."/>
            <person name="Hormozdiari F."/>
            <person name="Dougherty M."/>
            <person name="Liu R."/>
            <person name="Chaisson M."/>
            <person name="Hoppe E."/>
            <person name="Hill C."/>
            <person name="Pang A."/>
            <person name="Hillier L."/>
            <person name="Baker C."/>
            <person name="Armstrong J."/>
            <person name="Shendure J."/>
            <person name="Paten B."/>
            <person name="Wilson R."/>
            <person name="Chao H."/>
            <person name="Schneider V."/>
            <person name="Ventura M."/>
            <person name="Kronenberg Z."/>
            <person name="Murali S."/>
            <person name="Gordon D."/>
            <person name="Cantsilieris S."/>
            <person name="Munson K."/>
            <person name="Nelson B."/>
            <person name="Raja A."/>
            <person name="Underwood J."/>
            <person name="Diekhans M."/>
            <person name="Fiddes I."/>
            <person name="Haussler D."/>
            <person name="Eichler E."/>
        </authorList>
    </citation>
    <scope>NUCLEOTIDE SEQUENCE [LARGE SCALE GENOMIC DNA]</scope>
    <source>
        <strain evidence="3">Yerkes chimp pedigree #C0471</strain>
    </source>
</reference>
<feature type="region of interest" description="Disordered" evidence="1">
    <location>
        <begin position="1"/>
        <end position="34"/>
    </location>
</feature>
<feature type="compositionally biased region" description="Basic and acidic residues" evidence="1">
    <location>
        <begin position="18"/>
        <end position="34"/>
    </location>
</feature>
<evidence type="ECO:0000256" key="2">
    <source>
        <dbReference type="SAM" id="Phobius"/>
    </source>
</evidence>
<proteinExistence type="predicted"/>
<dbReference type="Proteomes" id="UP000236370">
    <property type="component" value="Unassembled WGS sequence"/>
</dbReference>
<accession>A0A2J8JFF4</accession>
<protein>
    <submittedName>
        <fullName evidence="3">OGFOD3 isoform 1</fullName>
    </submittedName>
</protein>
<gene>
    <name evidence="3" type="ORF">CK820_G0047918</name>
</gene>
<sequence length="126" mass="13915">MAPQRRAASKAPEGNGAAERRNRSSTKKDRAPREVQRLWQRPWLRTAGLGAGLVLTALLLWSSLGADDGVAEVLARRGEVVAGRFIEVPCSEDYDSHRRLHSPKVRQRCHRCCHHQGGSGADSQHS</sequence>
<comment type="caution">
    <text evidence="3">The sequence shown here is derived from an EMBL/GenBank/DDBJ whole genome shotgun (WGS) entry which is preliminary data.</text>
</comment>
<evidence type="ECO:0000313" key="4">
    <source>
        <dbReference type="Proteomes" id="UP000236370"/>
    </source>
</evidence>
<dbReference type="AlphaFoldDB" id="A0A2J8JFF4"/>
<organism evidence="3 4">
    <name type="scientific">Pan troglodytes</name>
    <name type="common">Chimpanzee</name>
    <dbReference type="NCBI Taxonomy" id="9598"/>
    <lineage>
        <taxon>Eukaryota</taxon>
        <taxon>Metazoa</taxon>
        <taxon>Chordata</taxon>
        <taxon>Craniata</taxon>
        <taxon>Vertebrata</taxon>
        <taxon>Euteleostomi</taxon>
        <taxon>Mammalia</taxon>
        <taxon>Eutheria</taxon>
        <taxon>Euarchontoglires</taxon>
        <taxon>Primates</taxon>
        <taxon>Haplorrhini</taxon>
        <taxon>Catarrhini</taxon>
        <taxon>Hominidae</taxon>
        <taxon>Pan</taxon>
    </lineage>
</organism>
<keyword evidence="2" id="KW-0812">Transmembrane</keyword>
<name>A0A2J8JFF4_PANTR</name>
<dbReference type="PANTHER" id="PTHR14650:SF1">
    <property type="entry name" value="2-OXOGLUTARATE AND IRON-DEPENDENT OXYGENASE DOMAIN-CONTAINING PROTEIN 3"/>
    <property type="match status" value="1"/>
</dbReference>
<dbReference type="PANTHER" id="PTHR14650">
    <property type="entry name" value="PROLYL HYDROXYLASE-RELATED"/>
    <property type="match status" value="1"/>
</dbReference>
<feature type="transmembrane region" description="Helical" evidence="2">
    <location>
        <begin position="43"/>
        <end position="64"/>
    </location>
</feature>
<dbReference type="EMBL" id="NBAG03000462">
    <property type="protein sequence ID" value="PNI21498.1"/>
    <property type="molecule type" value="Genomic_DNA"/>
</dbReference>
<keyword evidence="2" id="KW-0472">Membrane</keyword>
<evidence type="ECO:0000313" key="3">
    <source>
        <dbReference type="EMBL" id="PNI21498.1"/>
    </source>
</evidence>
<evidence type="ECO:0000256" key="1">
    <source>
        <dbReference type="SAM" id="MobiDB-lite"/>
    </source>
</evidence>
<keyword evidence="2" id="KW-1133">Transmembrane helix</keyword>
<dbReference type="InterPro" id="IPR039210">
    <property type="entry name" value="OGFOD3"/>
</dbReference>